<dbReference type="InterPro" id="IPR039309">
    <property type="entry name" value="BT1"/>
</dbReference>
<feature type="region of interest" description="Disordered" evidence="7">
    <location>
        <begin position="1"/>
        <end position="36"/>
    </location>
</feature>
<feature type="transmembrane region" description="Helical" evidence="8">
    <location>
        <begin position="430"/>
        <end position="456"/>
    </location>
</feature>
<evidence type="ECO:0000313" key="9">
    <source>
        <dbReference type="Proteomes" id="UP001515500"/>
    </source>
</evidence>
<evidence type="ECO:0000256" key="3">
    <source>
        <dbReference type="ARBA" id="ARBA00022448"/>
    </source>
</evidence>
<keyword evidence="9" id="KW-1185">Reference proteome</keyword>
<protein>
    <submittedName>
        <fullName evidence="10">Probable folate-biopterin transporter 6</fullName>
    </submittedName>
</protein>
<evidence type="ECO:0000256" key="7">
    <source>
        <dbReference type="SAM" id="MobiDB-lite"/>
    </source>
</evidence>
<name>A0AB40BTC1_DIOCR</name>
<dbReference type="InterPro" id="IPR036259">
    <property type="entry name" value="MFS_trans_sf"/>
</dbReference>
<comment type="similarity">
    <text evidence="2">Belongs to the major facilitator superfamily. Folate-biopterin transporter (TC 2.A.71) family.</text>
</comment>
<evidence type="ECO:0000256" key="5">
    <source>
        <dbReference type="ARBA" id="ARBA00022989"/>
    </source>
</evidence>
<evidence type="ECO:0000256" key="4">
    <source>
        <dbReference type="ARBA" id="ARBA00022692"/>
    </source>
</evidence>
<evidence type="ECO:0000256" key="1">
    <source>
        <dbReference type="ARBA" id="ARBA00004141"/>
    </source>
</evidence>
<evidence type="ECO:0000256" key="2">
    <source>
        <dbReference type="ARBA" id="ARBA00007015"/>
    </source>
</evidence>
<dbReference type="RefSeq" id="XP_039130243.1">
    <property type="nucleotide sequence ID" value="XM_039274309.1"/>
</dbReference>
<sequence>MVMDSSSEKEDLVNHSLPSSTSDHHHHHNQQEQQQQRSTSTLKWFITMIMSLIWQPFQWLSMLCRELNTSFVLGVLLVYGVSQGFAGSFFRVVTDFYWKDVQKLQPSAVQMFMGFYYIPLIMKPIWGLLTDVFPISGYRRRPYFIIAGQPLISSSLSFGTSIIIATHEKLSIPAALVCLVGMVAAVAIADVTIDACIARNSIEKPELAADMQSLCGFVSSIGALVGYSTSGIFVHKLGPQAALGLMAMPALLLILLGFVIFELKARLHPSEKKNALDKAMVAVKGMGRTVRCAQVWKPSLYMFLSLALSFSTHEGHFYWYTSAKGGPAFSQEFIGIIYAIGAIASIVGVVIYHKFLKEYPFRKLLFYVQILYGISGMLDLAFVLRLNLRLHLADSLFIIIEECFSRIIGRVRWMPMMVLSTRLCPLGIEGSFFALLMCIDSVGSLLSKIVGALVLHALHVTRTDFDNLWLAVLIRNLLRFGILGLIFLIPDVNQNEVLISEEVVKVHDVGDEEMESLQLVRMEGKEQVVEI</sequence>
<evidence type="ECO:0000313" key="10">
    <source>
        <dbReference type="RefSeq" id="XP_039130243.1"/>
    </source>
</evidence>
<feature type="transmembrane region" description="Helical" evidence="8">
    <location>
        <begin position="468"/>
        <end position="489"/>
    </location>
</feature>
<keyword evidence="5 8" id="KW-1133">Transmembrane helix</keyword>
<gene>
    <name evidence="10" type="primary">LOC120266669</name>
</gene>
<dbReference type="Gene3D" id="1.20.1250.20">
    <property type="entry name" value="MFS general substrate transporter like domains"/>
    <property type="match status" value="1"/>
</dbReference>
<feature type="transmembrane region" description="Helical" evidence="8">
    <location>
        <begin position="114"/>
        <end position="136"/>
    </location>
</feature>
<feature type="transmembrane region" description="Helical" evidence="8">
    <location>
        <begin position="333"/>
        <end position="352"/>
    </location>
</feature>
<comment type="subcellular location">
    <subcellularLocation>
        <location evidence="1">Membrane</location>
        <topology evidence="1">Multi-pass membrane protein</topology>
    </subcellularLocation>
</comment>
<keyword evidence="6 8" id="KW-0472">Membrane</keyword>
<dbReference type="PANTHER" id="PTHR31585:SF44">
    <property type="entry name" value="FOLATE-BIOPTERIN TRANSPORTER 6-RELATED"/>
    <property type="match status" value="1"/>
</dbReference>
<dbReference type="CDD" id="cd17484">
    <property type="entry name" value="MFS_FBT"/>
    <property type="match status" value="1"/>
</dbReference>
<dbReference type="SUPFAM" id="SSF103473">
    <property type="entry name" value="MFS general substrate transporter"/>
    <property type="match status" value="1"/>
</dbReference>
<dbReference type="GO" id="GO:0016020">
    <property type="term" value="C:membrane"/>
    <property type="evidence" value="ECO:0007669"/>
    <property type="project" value="UniProtKB-SubCell"/>
</dbReference>
<feature type="compositionally biased region" description="Basic and acidic residues" evidence="7">
    <location>
        <begin position="1"/>
        <end position="13"/>
    </location>
</feature>
<dbReference type="Proteomes" id="UP001515500">
    <property type="component" value="Chromosome 8"/>
</dbReference>
<feature type="transmembrane region" description="Helical" evidence="8">
    <location>
        <begin position="364"/>
        <end position="384"/>
    </location>
</feature>
<dbReference type="Pfam" id="PF03092">
    <property type="entry name" value="BT1"/>
    <property type="match status" value="1"/>
</dbReference>
<evidence type="ECO:0000256" key="8">
    <source>
        <dbReference type="SAM" id="Phobius"/>
    </source>
</evidence>
<reference evidence="10" key="1">
    <citation type="submission" date="2025-08" db="UniProtKB">
        <authorList>
            <consortium name="RefSeq"/>
        </authorList>
    </citation>
    <scope>IDENTIFICATION</scope>
</reference>
<feature type="transmembrane region" description="Helical" evidence="8">
    <location>
        <begin position="71"/>
        <end position="94"/>
    </location>
</feature>
<dbReference type="PANTHER" id="PTHR31585">
    <property type="entry name" value="FOLATE-BIOPTERIN TRANSPORTER 1, CHLOROPLASTIC"/>
    <property type="match status" value="1"/>
</dbReference>
<dbReference type="AlphaFoldDB" id="A0AB40BTC1"/>
<keyword evidence="4 8" id="KW-0812">Transmembrane</keyword>
<keyword evidence="3" id="KW-0813">Transport</keyword>
<proteinExistence type="inferred from homology"/>
<dbReference type="GeneID" id="120266669"/>
<organism evidence="9 10">
    <name type="scientific">Dioscorea cayennensis subsp. rotundata</name>
    <name type="common">White Guinea yam</name>
    <name type="synonym">Dioscorea rotundata</name>
    <dbReference type="NCBI Taxonomy" id="55577"/>
    <lineage>
        <taxon>Eukaryota</taxon>
        <taxon>Viridiplantae</taxon>
        <taxon>Streptophyta</taxon>
        <taxon>Embryophyta</taxon>
        <taxon>Tracheophyta</taxon>
        <taxon>Spermatophyta</taxon>
        <taxon>Magnoliopsida</taxon>
        <taxon>Liliopsida</taxon>
        <taxon>Dioscoreales</taxon>
        <taxon>Dioscoreaceae</taxon>
        <taxon>Dioscorea</taxon>
    </lineage>
</organism>
<feature type="transmembrane region" description="Helical" evidence="8">
    <location>
        <begin position="170"/>
        <end position="193"/>
    </location>
</feature>
<evidence type="ECO:0000256" key="6">
    <source>
        <dbReference type="ARBA" id="ARBA00023136"/>
    </source>
</evidence>
<feature type="transmembrane region" description="Helical" evidence="8">
    <location>
        <begin position="300"/>
        <end position="321"/>
    </location>
</feature>
<accession>A0AB40BTC1</accession>
<feature type="transmembrane region" description="Helical" evidence="8">
    <location>
        <begin position="143"/>
        <end position="164"/>
    </location>
</feature>
<feature type="transmembrane region" description="Helical" evidence="8">
    <location>
        <begin position="214"/>
        <end position="235"/>
    </location>
</feature>
<feature type="transmembrane region" description="Helical" evidence="8">
    <location>
        <begin position="241"/>
        <end position="263"/>
    </location>
</feature>